<dbReference type="GO" id="GO:0006508">
    <property type="term" value="P:proteolysis"/>
    <property type="evidence" value="ECO:0007669"/>
    <property type="project" value="InterPro"/>
</dbReference>
<keyword evidence="4" id="KW-1185">Reference proteome</keyword>
<organism evidence="3 4">
    <name type="scientific">Hymenobacter mucosus</name>
    <dbReference type="NCBI Taxonomy" id="1411120"/>
    <lineage>
        <taxon>Bacteria</taxon>
        <taxon>Pseudomonadati</taxon>
        <taxon>Bacteroidota</taxon>
        <taxon>Cytophagia</taxon>
        <taxon>Cytophagales</taxon>
        <taxon>Hymenobacteraceae</taxon>
        <taxon>Hymenobacter</taxon>
    </lineage>
</organism>
<feature type="signal peptide" evidence="1">
    <location>
        <begin position="1"/>
        <end position="34"/>
    </location>
</feature>
<name>A0A238V5V2_9BACT</name>
<dbReference type="Gene3D" id="3.90.226.10">
    <property type="entry name" value="2-enoyl-CoA Hydratase, Chain A, domain 1"/>
    <property type="match status" value="1"/>
</dbReference>
<proteinExistence type="predicted"/>
<dbReference type="EMBL" id="FZNS01000001">
    <property type="protein sequence ID" value="SNR28963.1"/>
    <property type="molecule type" value="Genomic_DNA"/>
</dbReference>
<dbReference type="Proteomes" id="UP000198310">
    <property type="component" value="Unassembled WGS sequence"/>
</dbReference>
<protein>
    <submittedName>
        <fullName evidence="3">Peptidase family S41</fullName>
    </submittedName>
</protein>
<evidence type="ECO:0000313" key="3">
    <source>
        <dbReference type="EMBL" id="SNR28963.1"/>
    </source>
</evidence>
<dbReference type="InterPro" id="IPR029045">
    <property type="entry name" value="ClpP/crotonase-like_dom_sf"/>
</dbReference>
<keyword evidence="1" id="KW-0732">Signal</keyword>
<feature type="chain" id="PRO_5012308519" evidence="1">
    <location>
        <begin position="35"/>
        <end position="609"/>
    </location>
</feature>
<dbReference type="Pfam" id="PF03572">
    <property type="entry name" value="Peptidase_S41"/>
    <property type="match status" value="1"/>
</dbReference>
<evidence type="ECO:0000313" key="4">
    <source>
        <dbReference type="Proteomes" id="UP000198310"/>
    </source>
</evidence>
<evidence type="ECO:0000256" key="1">
    <source>
        <dbReference type="SAM" id="SignalP"/>
    </source>
</evidence>
<feature type="domain" description="Tail specific protease" evidence="2">
    <location>
        <begin position="428"/>
        <end position="580"/>
    </location>
</feature>
<sequence>MQRARCVTGSCYYSMHTIYFWLLCSGLVPAPSTATPDSLTPREAHNLTALAQAAGAVKYFYPNRHTARLSWETMLVRSIPVVRCARTDAALAATLDSALRLVAPETRLVANARPVPVVAQPLVAGSYYHWEHQGLGLDKAGLPIVRVMFRLAGLPYASSMPQVSSAEAEQRYPGSVRQYSAMLTDSISLCFPLVLSAAQHRQRLPWRSGPRVRRLEPEHMAQRLATIMLTWNIIQHFYPYRALLDSARWSAHALPAALHQAARARTQADLLRTCRQLLARLPDRHVRISPKTRTGLSIVPPPWALRFTLVDSLVVVRQSPAALRPLLAPGTIVTHVDGQPVRQLIHQLASTIPATSRAVAQHLAAEALVRHLAARAPTSLFTVRATEGPIRQQVVAFREVRGSLYHQLPAVLEVEPGLYYLDAARLRYSDFQRAMSRLQKARGVVVDMRQRPTYDMLRILPHFSATALRPDSTATPRLRQPNFQQAFLQGATGRPIPAQQPYLQAPTIFLVGPDTYSYGETLAELVRRHRLGLLVGQRTGGTNGEMNMASVGRSYHLSWTGRQLIPRGDAYQGSGLAPDLWAAPTLAQLTQEQDAELLLALTWLRQHAR</sequence>
<evidence type="ECO:0000259" key="2">
    <source>
        <dbReference type="Pfam" id="PF03572"/>
    </source>
</evidence>
<dbReference type="SUPFAM" id="SSF52096">
    <property type="entry name" value="ClpP/crotonase"/>
    <property type="match status" value="1"/>
</dbReference>
<dbReference type="AlphaFoldDB" id="A0A238V5V2"/>
<accession>A0A238V5V2</accession>
<reference evidence="4" key="1">
    <citation type="submission" date="2017-06" db="EMBL/GenBank/DDBJ databases">
        <authorList>
            <person name="Varghese N."/>
            <person name="Submissions S."/>
        </authorList>
    </citation>
    <scope>NUCLEOTIDE SEQUENCE [LARGE SCALE GENOMIC DNA]</scope>
    <source>
        <strain evidence="4">DSM 28041</strain>
    </source>
</reference>
<dbReference type="InterPro" id="IPR005151">
    <property type="entry name" value="Tail-specific_protease"/>
</dbReference>
<gene>
    <name evidence="3" type="ORF">SAMN06269173_10174</name>
</gene>
<dbReference type="GO" id="GO:0008236">
    <property type="term" value="F:serine-type peptidase activity"/>
    <property type="evidence" value="ECO:0007669"/>
    <property type="project" value="InterPro"/>
</dbReference>